<dbReference type="InterPro" id="IPR011009">
    <property type="entry name" value="Kinase-like_dom_sf"/>
</dbReference>
<feature type="domain" description="Aminoglycoside phosphotransferase" evidence="1">
    <location>
        <begin position="48"/>
        <end position="258"/>
    </location>
</feature>
<dbReference type="NCBIfam" id="NF038156">
    <property type="entry name" value="lant_syn_V_LxmK"/>
    <property type="match status" value="1"/>
</dbReference>
<keyword evidence="3" id="KW-1185">Reference proteome</keyword>
<dbReference type="SUPFAM" id="SSF56112">
    <property type="entry name" value="Protein kinase-like (PK-like)"/>
    <property type="match status" value="1"/>
</dbReference>
<name>A0A7C9NQ06_9ACTN</name>
<organism evidence="2 3">
    <name type="scientific">Herbidospora solisilvae</name>
    <dbReference type="NCBI Taxonomy" id="2696284"/>
    <lineage>
        <taxon>Bacteria</taxon>
        <taxon>Bacillati</taxon>
        <taxon>Actinomycetota</taxon>
        <taxon>Actinomycetes</taxon>
        <taxon>Streptosporangiales</taxon>
        <taxon>Streptosporangiaceae</taxon>
        <taxon>Herbidospora</taxon>
    </lineage>
</organism>
<dbReference type="InterPro" id="IPR002575">
    <property type="entry name" value="Aminoglycoside_PTrfase"/>
</dbReference>
<reference evidence="2 3" key="1">
    <citation type="submission" date="2020-01" db="EMBL/GenBank/DDBJ databases">
        <title>Herbidospora sp. NEAU-GS84 nov., a novel actinomycete isolated from soil.</title>
        <authorList>
            <person name="Han L."/>
        </authorList>
    </citation>
    <scope>NUCLEOTIDE SEQUENCE [LARGE SCALE GENOMIC DNA]</scope>
    <source>
        <strain evidence="2 3">NEAU-GS84</strain>
    </source>
</reference>
<proteinExistence type="predicted"/>
<gene>
    <name evidence="2" type="ORF">GT755_21485</name>
</gene>
<evidence type="ECO:0000313" key="2">
    <source>
        <dbReference type="EMBL" id="NAS24256.1"/>
    </source>
</evidence>
<evidence type="ECO:0000259" key="1">
    <source>
        <dbReference type="Pfam" id="PF01636"/>
    </source>
</evidence>
<dbReference type="Pfam" id="PF01636">
    <property type="entry name" value="APH"/>
    <property type="match status" value="1"/>
</dbReference>
<dbReference type="GO" id="GO:0016740">
    <property type="term" value="F:transferase activity"/>
    <property type="evidence" value="ECO:0007669"/>
    <property type="project" value="UniProtKB-KW"/>
</dbReference>
<dbReference type="Gene3D" id="3.90.1200.10">
    <property type="match status" value="1"/>
</dbReference>
<sequence>MDLKEETRTTRLVAARPVARPEEFVQAVASLSGATPVVEGMRGFLGRNDNWLVPTAEGPELFVKRLRGDRAHAAARMNRVLAFQRLIAGHPTAELRVPEFHGADADECLLVFGYVPDSRAASDLLAAGELDVELAYRMGRVLGEVHSLPRAEDVPESADDRRANAFYALSPEDYANCSGGEVEAWALLQHDSVLVEALAALHRVSAAAPATVTHGDLRLDQFLCSGEDLYVIDWEEFRHHDPARDVGGFAGEFVHHAVARMFRELDLDTGLSPGAAHAAIVAAGDRHLSAVREHIRRFWQGYREVARPDDGLAVRATGYIGWHFFDRLLAGAVHGARLSAVERGMAGIGRNALTTPEKFAPTIGLGEN</sequence>
<accession>A0A7C9NQ06</accession>
<dbReference type="Proteomes" id="UP000479526">
    <property type="component" value="Unassembled WGS sequence"/>
</dbReference>
<dbReference type="AlphaFoldDB" id="A0A7C9NQ06"/>
<keyword evidence="2" id="KW-0808">Transferase</keyword>
<evidence type="ECO:0000313" key="3">
    <source>
        <dbReference type="Proteomes" id="UP000479526"/>
    </source>
</evidence>
<dbReference type="EMBL" id="WXEW01000006">
    <property type="protein sequence ID" value="NAS24256.1"/>
    <property type="molecule type" value="Genomic_DNA"/>
</dbReference>
<comment type="caution">
    <text evidence="2">The sequence shown here is derived from an EMBL/GenBank/DDBJ whole genome shotgun (WGS) entry which is preliminary data.</text>
</comment>
<dbReference type="RefSeq" id="WP_161481448.1">
    <property type="nucleotide sequence ID" value="NZ_WXEW01000006.1"/>
</dbReference>
<protein>
    <submittedName>
        <fullName evidence="2">Phosphotransferase</fullName>
    </submittedName>
</protein>